<gene>
    <name evidence="10" type="ORF">DWU89_02810</name>
    <name evidence="9" type="ORF">H8784_02760</name>
</gene>
<name>A0A3D8HI35_9BACT</name>
<evidence type="ECO:0000313" key="11">
    <source>
        <dbReference type="Proteomes" id="UP000256321"/>
    </source>
</evidence>
<evidence type="ECO:0000259" key="7">
    <source>
        <dbReference type="Pfam" id="PF02687"/>
    </source>
</evidence>
<evidence type="ECO:0000313" key="10">
    <source>
        <dbReference type="EMBL" id="RDU50639.1"/>
    </source>
</evidence>
<dbReference type="EMBL" id="JACRTI010000004">
    <property type="protein sequence ID" value="MBC8600637.1"/>
    <property type="molecule type" value="Genomic_DNA"/>
</dbReference>
<evidence type="ECO:0000256" key="4">
    <source>
        <dbReference type="ARBA" id="ARBA00022989"/>
    </source>
</evidence>
<dbReference type="Proteomes" id="UP000629596">
    <property type="component" value="Unassembled WGS sequence"/>
</dbReference>
<dbReference type="InterPro" id="IPR050250">
    <property type="entry name" value="Macrolide_Exporter_MacB"/>
</dbReference>
<evidence type="ECO:0000256" key="2">
    <source>
        <dbReference type="ARBA" id="ARBA00022475"/>
    </source>
</evidence>
<feature type="transmembrane region" description="Helical" evidence="6">
    <location>
        <begin position="21"/>
        <end position="43"/>
    </location>
</feature>
<dbReference type="PANTHER" id="PTHR30572:SF18">
    <property type="entry name" value="ABC-TYPE MACROLIDE FAMILY EXPORT SYSTEM PERMEASE COMPONENT 2"/>
    <property type="match status" value="1"/>
</dbReference>
<reference evidence="10 11" key="1">
    <citation type="submission" date="2018-07" db="EMBL/GenBank/DDBJ databases">
        <title>Parabacteroides acidifaciens nov. sp., isolated from human feces.</title>
        <authorList>
            <person name="Wang Y.J."/>
        </authorList>
    </citation>
    <scope>NUCLEOTIDE SEQUENCE [LARGE SCALE GENOMIC DNA]</scope>
    <source>
        <strain evidence="10 11">426-9</strain>
    </source>
</reference>
<feature type="domain" description="ABC3 transporter permease C-terminal" evidence="7">
    <location>
        <begin position="294"/>
        <end position="425"/>
    </location>
</feature>
<keyword evidence="3 6" id="KW-0812">Transmembrane</keyword>
<keyword evidence="5 6" id="KW-0472">Membrane</keyword>
<evidence type="ECO:0000313" key="12">
    <source>
        <dbReference type="Proteomes" id="UP000629596"/>
    </source>
</evidence>
<feature type="transmembrane region" description="Helical" evidence="6">
    <location>
        <begin position="396"/>
        <end position="419"/>
    </location>
</feature>
<dbReference type="RefSeq" id="WP_115498159.1">
    <property type="nucleotide sequence ID" value="NZ_JACRTI010000004.1"/>
</dbReference>
<proteinExistence type="predicted"/>
<sequence length="433" mass="48647">MLKIYLKQAWNLIRQERLFSLIYVVGTGLSVSMVMVLSIVFYMRVANIYPETNRDRILVAKSGTFNSEGGGQSSSSLSEGMIDACFGSLKGVEAIALMAREDDEFLVQPEGDPVQLPVTVKFVNTDFWRVFPFRFLEGKAFTEADQQSAIRTAVIARSLAHRLFGDEEATGKYISVNFRQYRVCGIVQDASLVTEKTYAQIWFPYTVADDYKPNDSWNNTGVLGKFNAYILASRDTNLKALKQEAEERVERYGKSLKGGTFTALGQPDYYWQSTFRYWSNSAPDFGSLLLQYGLIVLILLLVPSVSLSGMTDSRMERRLAEMGVRRAFGAPTGTLMGQIISENFLFTFLGGLFGLLFSYLLIYLSRDWILQLDATFVDVLPEGADVVFTPGMLMNFQVFGIALFVCFVLNLLSALIPAWRASHRQIIYSLNAK</sequence>
<keyword evidence="4 6" id="KW-1133">Transmembrane helix</keyword>
<evidence type="ECO:0000256" key="6">
    <source>
        <dbReference type="SAM" id="Phobius"/>
    </source>
</evidence>
<dbReference type="GO" id="GO:0005886">
    <property type="term" value="C:plasma membrane"/>
    <property type="evidence" value="ECO:0007669"/>
    <property type="project" value="UniProtKB-SubCell"/>
</dbReference>
<dbReference type="AlphaFoldDB" id="A0A3D8HI35"/>
<dbReference type="InterPro" id="IPR003838">
    <property type="entry name" value="ABC3_permease_C"/>
</dbReference>
<feature type="transmembrane region" description="Helical" evidence="6">
    <location>
        <begin position="344"/>
        <end position="364"/>
    </location>
</feature>
<dbReference type="PANTHER" id="PTHR30572">
    <property type="entry name" value="MEMBRANE COMPONENT OF TRANSPORTER-RELATED"/>
    <property type="match status" value="1"/>
</dbReference>
<evidence type="ECO:0000259" key="8">
    <source>
        <dbReference type="Pfam" id="PF12704"/>
    </source>
</evidence>
<evidence type="ECO:0000256" key="5">
    <source>
        <dbReference type="ARBA" id="ARBA00023136"/>
    </source>
</evidence>
<accession>A0A3D8HI35</accession>
<dbReference type="GO" id="GO:0022857">
    <property type="term" value="F:transmembrane transporter activity"/>
    <property type="evidence" value="ECO:0007669"/>
    <property type="project" value="TreeGrafter"/>
</dbReference>
<organism evidence="10 11">
    <name type="scientific">Parabacteroides acidifaciens</name>
    <dbReference type="NCBI Taxonomy" id="2290935"/>
    <lineage>
        <taxon>Bacteria</taxon>
        <taxon>Pseudomonadati</taxon>
        <taxon>Bacteroidota</taxon>
        <taxon>Bacteroidia</taxon>
        <taxon>Bacteroidales</taxon>
        <taxon>Tannerellaceae</taxon>
        <taxon>Parabacteroides</taxon>
    </lineage>
</organism>
<dbReference type="EMBL" id="QREV01000004">
    <property type="protein sequence ID" value="RDU50639.1"/>
    <property type="molecule type" value="Genomic_DNA"/>
</dbReference>
<evidence type="ECO:0000313" key="9">
    <source>
        <dbReference type="EMBL" id="MBC8600637.1"/>
    </source>
</evidence>
<comment type="subcellular location">
    <subcellularLocation>
        <location evidence="1">Cell membrane</location>
        <topology evidence="1">Multi-pass membrane protein</topology>
    </subcellularLocation>
</comment>
<feature type="domain" description="MacB-like periplasmic core" evidence="8">
    <location>
        <begin position="20"/>
        <end position="247"/>
    </location>
</feature>
<dbReference type="InterPro" id="IPR025857">
    <property type="entry name" value="MacB_PCD"/>
</dbReference>
<keyword evidence="12" id="KW-1185">Reference proteome</keyword>
<evidence type="ECO:0000256" key="1">
    <source>
        <dbReference type="ARBA" id="ARBA00004651"/>
    </source>
</evidence>
<feature type="transmembrane region" description="Helical" evidence="6">
    <location>
        <begin position="289"/>
        <end position="309"/>
    </location>
</feature>
<evidence type="ECO:0000256" key="3">
    <source>
        <dbReference type="ARBA" id="ARBA00022692"/>
    </source>
</evidence>
<dbReference type="Pfam" id="PF02687">
    <property type="entry name" value="FtsX"/>
    <property type="match status" value="1"/>
</dbReference>
<comment type="caution">
    <text evidence="10">The sequence shown here is derived from an EMBL/GenBank/DDBJ whole genome shotgun (WGS) entry which is preliminary data.</text>
</comment>
<keyword evidence="2" id="KW-1003">Cell membrane</keyword>
<protein>
    <submittedName>
        <fullName evidence="10">ABC transporter permease</fullName>
    </submittedName>
</protein>
<dbReference type="Pfam" id="PF12704">
    <property type="entry name" value="MacB_PCD"/>
    <property type="match status" value="1"/>
</dbReference>
<reference evidence="9 12" key="2">
    <citation type="submission" date="2020-08" db="EMBL/GenBank/DDBJ databases">
        <title>Genome public.</title>
        <authorList>
            <person name="Liu C."/>
            <person name="Sun Q."/>
        </authorList>
    </citation>
    <scope>NUCLEOTIDE SEQUENCE [LARGE SCALE GENOMIC DNA]</scope>
    <source>
        <strain evidence="9 12">426_9</strain>
    </source>
</reference>
<dbReference type="Proteomes" id="UP000256321">
    <property type="component" value="Unassembled WGS sequence"/>
</dbReference>